<proteinExistence type="predicted"/>
<feature type="compositionally biased region" description="Basic and acidic residues" evidence="1">
    <location>
        <begin position="201"/>
        <end position="210"/>
    </location>
</feature>
<feature type="compositionally biased region" description="Basic and acidic residues" evidence="1">
    <location>
        <begin position="113"/>
        <end position="137"/>
    </location>
</feature>
<protein>
    <submittedName>
        <fullName evidence="2">Uncharacterized protein</fullName>
    </submittedName>
</protein>
<evidence type="ECO:0000313" key="2">
    <source>
        <dbReference type="EMBL" id="KMZ82324.1"/>
    </source>
</evidence>
<dbReference type="AlphaFoldDB" id="A0A0J9SH63"/>
<sequence length="271" mass="29829">MSDPGENAQATPSDEESSDSYYKSKFKFKKNSIEIKKKSLLKDKIKKVDIERIIRSDPILSKINRPPETEGEVFCLATGSENSKGQPSSPPDTAAQNAKKPKNSSVVYFKEPTLTHKEINLHDGKDAKTDKREHPNGTDESAPLKNKCLPTSGGMKKSFLSSGKNKNKKKITSGILNDAYSLDGVKSPPGNAPRGHIGKPATKDDETKKKELSPLAIIKKHGRLANQIDEIHTSNGEEIEHLRSEYASIKNDLHKIMSIMNVGQRAVSSLK</sequence>
<accession>A0A0J9SH63</accession>
<organism evidence="2 3">
    <name type="scientific">Plasmodium vivax India VII</name>
    <dbReference type="NCBI Taxonomy" id="1077284"/>
    <lineage>
        <taxon>Eukaryota</taxon>
        <taxon>Sar</taxon>
        <taxon>Alveolata</taxon>
        <taxon>Apicomplexa</taxon>
        <taxon>Aconoidasida</taxon>
        <taxon>Haemosporida</taxon>
        <taxon>Plasmodiidae</taxon>
        <taxon>Plasmodium</taxon>
        <taxon>Plasmodium (Plasmodium)</taxon>
    </lineage>
</organism>
<evidence type="ECO:0000256" key="1">
    <source>
        <dbReference type="SAM" id="MobiDB-lite"/>
    </source>
</evidence>
<name>A0A0J9SH63_PLAVI</name>
<gene>
    <name evidence="2" type="ORF">PVIIG_04438</name>
</gene>
<reference evidence="2 3" key="1">
    <citation type="submission" date="2011-08" db="EMBL/GenBank/DDBJ databases">
        <title>The Genome Sequence of Plasmodium vivax India VII.</title>
        <authorList>
            <consortium name="The Broad Institute Genome Sequencing Platform"/>
            <consortium name="The Broad Institute Genome Sequencing Center for Infectious Disease"/>
            <person name="Neafsey D."/>
            <person name="Carlton J."/>
            <person name="Barnwell J."/>
            <person name="Collins W."/>
            <person name="Escalante A."/>
            <person name="Mullikin J."/>
            <person name="Saul A."/>
            <person name="Guigo R."/>
            <person name="Camara F."/>
            <person name="Young S.K."/>
            <person name="Zeng Q."/>
            <person name="Gargeya S."/>
            <person name="Fitzgerald M."/>
            <person name="Haas B."/>
            <person name="Abouelleil A."/>
            <person name="Alvarado L."/>
            <person name="Arachchi H.M."/>
            <person name="Berlin A."/>
            <person name="Brown A."/>
            <person name="Chapman S.B."/>
            <person name="Chen Z."/>
            <person name="Dunbar C."/>
            <person name="Freedman E."/>
            <person name="Gearin G."/>
            <person name="Gellesch M."/>
            <person name="Goldberg J."/>
            <person name="Griggs A."/>
            <person name="Gujja S."/>
            <person name="Heiman D."/>
            <person name="Howarth C."/>
            <person name="Larson L."/>
            <person name="Lui A."/>
            <person name="MacDonald P.J.P."/>
            <person name="Montmayeur A."/>
            <person name="Murphy C."/>
            <person name="Neiman D."/>
            <person name="Pearson M."/>
            <person name="Priest M."/>
            <person name="Roberts A."/>
            <person name="Saif S."/>
            <person name="Shea T."/>
            <person name="Shenoy N."/>
            <person name="Sisk P."/>
            <person name="Stolte C."/>
            <person name="Sykes S."/>
            <person name="Wortman J."/>
            <person name="Nusbaum C."/>
            <person name="Birren B."/>
        </authorList>
    </citation>
    <scope>NUCLEOTIDE SEQUENCE [LARGE SCALE GENOMIC DNA]</scope>
    <source>
        <strain evidence="2 3">India VII</strain>
    </source>
</reference>
<evidence type="ECO:0000313" key="3">
    <source>
        <dbReference type="Proteomes" id="UP000053562"/>
    </source>
</evidence>
<feature type="region of interest" description="Disordered" evidence="1">
    <location>
        <begin position="1"/>
        <end position="21"/>
    </location>
</feature>
<dbReference type="Proteomes" id="UP000053562">
    <property type="component" value="Unassembled WGS sequence"/>
</dbReference>
<feature type="region of interest" description="Disordered" evidence="1">
    <location>
        <begin position="180"/>
        <end position="210"/>
    </location>
</feature>
<dbReference type="EMBL" id="KQ234201">
    <property type="protein sequence ID" value="KMZ82324.1"/>
    <property type="molecule type" value="Genomic_DNA"/>
</dbReference>
<feature type="region of interest" description="Disordered" evidence="1">
    <location>
        <begin position="62"/>
        <end position="168"/>
    </location>
</feature>
<dbReference type="OrthoDB" id="384054at2759"/>